<comment type="subcellular location">
    <subcellularLocation>
        <location evidence="1">Membrane</location>
        <topology evidence="1">Multi-pass membrane protein</topology>
    </subcellularLocation>
</comment>
<gene>
    <name evidence="9" type="ORF">NQ317_018459</name>
</gene>
<dbReference type="PANTHER" id="PTHR48041">
    <property type="entry name" value="ABC TRANSPORTER G FAMILY MEMBER 28"/>
    <property type="match status" value="1"/>
</dbReference>
<name>A0ABQ9J623_9CUCU</name>
<evidence type="ECO:0000256" key="6">
    <source>
        <dbReference type="ARBA" id="ARBA00023136"/>
    </source>
</evidence>
<evidence type="ECO:0000313" key="9">
    <source>
        <dbReference type="EMBL" id="KAJ8973570.1"/>
    </source>
</evidence>
<dbReference type="InterPro" id="IPR003439">
    <property type="entry name" value="ABC_transporter-like_ATP-bd"/>
</dbReference>
<keyword evidence="3" id="KW-0813">Transport</keyword>
<dbReference type="Pfam" id="PF00005">
    <property type="entry name" value="ABC_tran"/>
    <property type="match status" value="1"/>
</dbReference>
<evidence type="ECO:0000313" key="10">
    <source>
        <dbReference type="Proteomes" id="UP001162164"/>
    </source>
</evidence>
<evidence type="ECO:0000256" key="7">
    <source>
        <dbReference type="SAM" id="MobiDB-lite"/>
    </source>
</evidence>
<keyword evidence="6" id="KW-0472">Membrane</keyword>
<organism evidence="9 10">
    <name type="scientific">Molorchus minor</name>
    <dbReference type="NCBI Taxonomy" id="1323400"/>
    <lineage>
        <taxon>Eukaryota</taxon>
        <taxon>Metazoa</taxon>
        <taxon>Ecdysozoa</taxon>
        <taxon>Arthropoda</taxon>
        <taxon>Hexapoda</taxon>
        <taxon>Insecta</taxon>
        <taxon>Pterygota</taxon>
        <taxon>Neoptera</taxon>
        <taxon>Endopterygota</taxon>
        <taxon>Coleoptera</taxon>
        <taxon>Polyphaga</taxon>
        <taxon>Cucujiformia</taxon>
        <taxon>Chrysomeloidea</taxon>
        <taxon>Cerambycidae</taxon>
        <taxon>Lamiinae</taxon>
        <taxon>Monochamini</taxon>
        <taxon>Molorchus</taxon>
    </lineage>
</organism>
<comment type="caution">
    <text evidence="9">The sequence shown here is derived from an EMBL/GenBank/DDBJ whole genome shotgun (WGS) entry which is preliminary data.</text>
</comment>
<comment type="similarity">
    <text evidence="2">Belongs to the ABC transporter superfamily. ABCG family. Eye pigment precursor importer (TC 3.A.1.204) subfamily.</text>
</comment>
<evidence type="ECO:0000259" key="8">
    <source>
        <dbReference type="Pfam" id="PF00005"/>
    </source>
</evidence>
<dbReference type="Gene3D" id="3.40.50.300">
    <property type="entry name" value="P-loop containing nucleotide triphosphate hydrolases"/>
    <property type="match status" value="1"/>
</dbReference>
<keyword evidence="10" id="KW-1185">Reference proteome</keyword>
<proteinExistence type="inferred from homology"/>
<dbReference type="EMBL" id="JAPWTJ010001149">
    <property type="protein sequence ID" value="KAJ8973570.1"/>
    <property type="molecule type" value="Genomic_DNA"/>
</dbReference>
<evidence type="ECO:0000256" key="2">
    <source>
        <dbReference type="ARBA" id="ARBA00005814"/>
    </source>
</evidence>
<dbReference type="InterPro" id="IPR050352">
    <property type="entry name" value="ABCG_transporters"/>
</dbReference>
<feature type="domain" description="ABC transporter" evidence="8">
    <location>
        <begin position="89"/>
        <end position="170"/>
    </location>
</feature>
<dbReference type="Proteomes" id="UP001162164">
    <property type="component" value="Unassembled WGS sequence"/>
</dbReference>
<accession>A0ABQ9J623</accession>
<dbReference type="PANTHER" id="PTHR48041:SF26">
    <property type="entry name" value="FI22810P1"/>
    <property type="match status" value="1"/>
</dbReference>
<keyword evidence="5" id="KW-1133">Transmembrane helix</keyword>
<reference evidence="9" key="1">
    <citation type="journal article" date="2023" name="Insect Mol. Biol.">
        <title>Genome sequencing provides insights into the evolution of gene families encoding plant cell wall-degrading enzymes in longhorned beetles.</title>
        <authorList>
            <person name="Shin N.R."/>
            <person name="Okamura Y."/>
            <person name="Kirsch R."/>
            <person name="Pauchet Y."/>
        </authorList>
    </citation>
    <scope>NUCLEOTIDE SEQUENCE</scope>
    <source>
        <strain evidence="9">MMC_N1</strain>
    </source>
</reference>
<feature type="non-terminal residue" evidence="9">
    <location>
        <position position="186"/>
    </location>
</feature>
<evidence type="ECO:0000256" key="4">
    <source>
        <dbReference type="ARBA" id="ARBA00022692"/>
    </source>
</evidence>
<evidence type="ECO:0000256" key="1">
    <source>
        <dbReference type="ARBA" id="ARBA00004141"/>
    </source>
</evidence>
<feature type="region of interest" description="Disordered" evidence="7">
    <location>
        <begin position="15"/>
        <end position="34"/>
    </location>
</feature>
<protein>
    <recommendedName>
        <fullName evidence="8">ABC transporter domain-containing protein</fullName>
    </recommendedName>
</protein>
<sequence>MEVVIHESTIGFTNASCSRRDSEKQQGDPPLQHQVNKEKCGYNNGYYENGEAGFRRLPSSSPIDIQFEDVTFTATTGGLFSKKNKKEILHKVDGRFPPGQLIAIMGPSGAGKSTLLDVLSGYRIRGIGGTVYINGITRNLKQFRKLSCYITQDDRLQPLLTVIENMHIAADLKLPSTVPPREKNEI</sequence>
<dbReference type="SUPFAM" id="SSF52540">
    <property type="entry name" value="P-loop containing nucleoside triphosphate hydrolases"/>
    <property type="match status" value="1"/>
</dbReference>
<evidence type="ECO:0000256" key="5">
    <source>
        <dbReference type="ARBA" id="ARBA00022989"/>
    </source>
</evidence>
<evidence type="ECO:0000256" key="3">
    <source>
        <dbReference type="ARBA" id="ARBA00022448"/>
    </source>
</evidence>
<keyword evidence="4" id="KW-0812">Transmembrane</keyword>
<dbReference type="InterPro" id="IPR027417">
    <property type="entry name" value="P-loop_NTPase"/>
</dbReference>